<dbReference type="InterPro" id="IPR003718">
    <property type="entry name" value="OsmC/Ohr_fam"/>
</dbReference>
<accession>A0A6L5XHU4</accession>
<sequence length="136" mass="14949">MATISAKYLGDLRVECTHMQSGTKIITDAPVDNHGKGQAFSPTDLCATALGACAMTIIGLYAQNHGVDVTGAEMEITKSMSADPRRIGKVEVIFTMPDRPYSEKEKIVMERAAHTCPVHLSLHPDVEQVFTFNWRQ</sequence>
<proteinExistence type="predicted"/>
<dbReference type="PANTHER" id="PTHR39624:SF2">
    <property type="entry name" value="OSMC-LIKE PROTEIN"/>
    <property type="match status" value="1"/>
</dbReference>
<dbReference type="InterPro" id="IPR036102">
    <property type="entry name" value="OsmC/Ohrsf"/>
</dbReference>
<dbReference type="Pfam" id="PF02566">
    <property type="entry name" value="OsmC"/>
    <property type="match status" value="1"/>
</dbReference>
<dbReference type="SUPFAM" id="SSF82784">
    <property type="entry name" value="OsmC-like"/>
    <property type="match status" value="1"/>
</dbReference>
<dbReference type="EMBL" id="VUMH01000001">
    <property type="protein sequence ID" value="MSS26775.1"/>
    <property type="molecule type" value="Genomic_DNA"/>
</dbReference>
<dbReference type="Gene3D" id="3.30.300.20">
    <property type="match status" value="1"/>
</dbReference>
<dbReference type="RefSeq" id="WP_154508529.1">
    <property type="nucleotide sequence ID" value="NZ_DBFWWU010000121.1"/>
</dbReference>
<name>A0A6L5XHU4_9BACT</name>
<protein>
    <submittedName>
        <fullName evidence="1">OsmC family protein</fullName>
    </submittedName>
</protein>
<evidence type="ECO:0000313" key="1">
    <source>
        <dbReference type="EMBL" id="MSS26775.1"/>
    </source>
</evidence>
<dbReference type="Proteomes" id="UP000477488">
    <property type="component" value="Unassembled WGS sequence"/>
</dbReference>
<organism evidence="1 2">
    <name type="scientific">Desulfovibrio porci</name>
    <dbReference type="NCBI Taxonomy" id="2605782"/>
    <lineage>
        <taxon>Bacteria</taxon>
        <taxon>Pseudomonadati</taxon>
        <taxon>Thermodesulfobacteriota</taxon>
        <taxon>Desulfovibrionia</taxon>
        <taxon>Desulfovibrionales</taxon>
        <taxon>Desulfovibrionaceae</taxon>
        <taxon>Desulfovibrio</taxon>
    </lineage>
</organism>
<dbReference type="AlphaFoldDB" id="A0A6L5XHU4"/>
<reference evidence="1 2" key="1">
    <citation type="submission" date="2019-09" db="EMBL/GenBank/DDBJ databases">
        <title>In-depth cultivation of the pig gut microbiome towards novel bacterial diversity and tailored functional studies.</title>
        <authorList>
            <person name="Wylensek D."/>
            <person name="Hitch T.C.A."/>
            <person name="Clavel T."/>
        </authorList>
    </citation>
    <scope>NUCLEOTIDE SEQUENCE [LARGE SCALE GENOMIC DNA]</scope>
    <source>
        <strain evidence="1 2">PG-178-WT-4</strain>
    </source>
</reference>
<dbReference type="PANTHER" id="PTHR39624">
    <property type="entry name" value="PROTEIN INVOLVED IN RIMO-MEDIATED BETA-METHYLTHIOLATION OF RIBOSOMAL PROTEIN S12 YCAO"/>
    <property type="match status" value="1"/>
</dbReference>
<keyword evidence="2" id="KW-1185">Reference proteome</keyword>
<evidence type="ECO:0000313" key="2">
    <source>
        <dbReference type="Proteomes" id="UP000477488"/>
    </source>
</evidence>
<dbReference type="InterPro" id="IPR015946">
    <property type="entry name" value="KH_dom-like_a/b"/>
</dbReference>
<gene>
    <name evidence="1" type="ORF">FYJ44_01685</name>
</gene>
<comment type="caution">
    <text evidence="1">The sequence shown here is derived from an EMBL/GenBank/DDBJ whole genome shotgun (WGS) entry which is preliminary data.</text>
</comment>